<organism evidence="1 2">
    <name type="scientific">Dipteronia sinensis</name>
    <dbReference type="NCBI Taxonomy" id="43782"/>
    <lineage>
        <taxon>Eukaryota</taxon>
        <taxon>Viridiplantae</taxon>
        <taxon>Streptophyta</taxon>
        <taxon>Embryophyta</taxon>
        <taxon>Tracheophyta</taxon>
        <taxon>Spermatophyta</taxon>
        <taxon>Magnoliopsida</taxon>
        <taxon>eudicotyledons</taxon>
        <taxon>Gunneridae</taxon>
        <taxon>Pentapetalae</taxon>
        <taxon>rosids</taxon>
        <taxon>malvids</taxon>
        <taxon>Sapindales</taxon>
        <taxon>Sapindaceae</taxon>
        <taxon>Hippocastanoideae</taxon>
        <taxon>Acereae</taxon>
        <taxon>Dipteronia</taxon>
    </lineage>
</organism>
<keyword evidence="2" id="KW-1185">Reference proteome</keyword>
<evidence type="ECO:0000313" key="2">
    <source>
        <dbReference type="Proteomes" id="UP001281410"/>
    </source>
</evidence>
<dbReference type="Proteomes" id="UP001281410">
    <property type="component" value="Unassembled WGS sequence"/>
</dbReference>
<sequence>MVGHIVGLGNRHGENILFDSTTAFMLISVAYSMKVCYWRSPSWCLSGFTQVRNAKACVFRILEDNANTLTNFEVLDFLRSTGASKDAARVVAQIAQSDLQVKAEEVTTSVGNPVASNDALLIYYYNNYDH</sequence>
<name>A0AAE0BA51_9ROSI</name>
<accession>A0AAE0BA51</accession>
<protein>
    <submittedName>
        <fullName evidence="1">Uncharacterized protein</fullName>
    </submittedName>
</protein>
<proteinExistence type="predicted"/>
<dbReference type="EMBL" id="JANJYJ010000001">
    <property type="protein sequence ID" value="KAK3232077.1"/>
    <property type="molecule type" value="Genomic_DNA"/>
</dbReference>
<comment type="caution">
    <text evidence="1">The sequence shown here is derived from an EMBL/GenBank/DDBJ whole genome shotgun (WGS) entry which is preliminary data.</text>
</comment>
<dbReference type="AlphaFoldDB" id="A0AAE0BA51"/>
<gene>
    <name evidence="1" type="ORF">Dsin_003958</name>
</gene>
<reference evidence="1" key="1">
    <citation type="journal article" date="2023" name="Plant J.">
        <title>Genome sequences and population genomics provide insights into the demographic history, inbreeding, and mutation load of two 'living fossil' tree species of Dipteronia.</title>
        <authorList>
            <person name="Feng Y."/>
            <person name="Comes H.P."/>
            <person name="Chen J."/>
            <person name="Zhu S."/>
            <person name="Lu R."/>
            <person name="Zhang X."/>
            <person name="Li P."/>
            <person name="Qiu J."/>
            <person name="Olsen K.M."/>
            <person name="Qiu Y."/>
        </authorList>
    </citation>
    <scope>NUCLEOTIDE SEQUENCE</scope>
    <source>
        <strain evidence="1">NBL</strain>
    </source>
</reference>
<evidence type="ECO:0000313" key="1">
    <source>
        <dbReference type="EMBL" id="KAK3232077.1"/>
    </source>
</evidence>